<dbReference type="InterPro" id="IPR022262">
    <property type="entry name" value="Lipoprot_put"/>
</dbReference>
<dbReference type="EMBL" id="JACCKB010000030">
    <property type="protein sequence ID" value="NYZ67820.1"/>
    <property type="molecule type" value="Genomic_DNA"/>
</dbReference>
<evidence type="ECO:0000313" key="1">
    <source>
        <dbReference type="EMBL" id="NYZ67820.1"/>
    </source>
</evidence>
<proteinExistence type="predicted"/>
<gene>
    <name evidence="1" type="ORF">H0A36_17540</name>
</gene>
<keyword evidence="2" id="KW-1185">Reference proteome</keyword>
<dbReference type="NCBIfam" id="TIGR03751">
    <property type="entry name" value="conj_TIGR03751"/>
    <property type="match status" value="1"/>
</dbReference>
<protein>
    <submittedName>
        <fullName evidence="1">TIGR03751 family conjugal transfer lipoprotein</fullName>
    </submittedName>
</protein>
<name>A0A853I1H1_9GAMM</name>
<accession>A0A853I1H1</accession>
<dbReference type="PROSITE" id="PS51257">
    <property type="entry name" value="PROKAR_LIPOPROTEIN"/>
    <property type="match status" value="1"/>
</dbReference>
<dbReference type="Proteomes" id="UP000569732">
    <property type="component" value="Unassembled WGS sequence"/>
</dbReference>
<sequence length="126" mass="14206">MIRQPLLVKLALISAVVVLQGCVTTSEDIFGDDMKSMKEVYQNKAYGDGLAIRHQIARDIRDNSVHVNAKLHKHKKAFPKLPNPELIMHVFPHITRNGTAVPAYTTAFDLYEKNHYALPGEIVGWE</sequence>
<dbReference type="AlphaFoldDB" id="A0A853I1H1"/>
<organism evidence="1 2">
    <name type="scientific">Spartinivicinus marinus</name>
    <dbReference type="NCBI Taxonomy" id="2994442"/>
    <lineage>
        <taxon>Bacteria</taxon>
        <taxon>Pseudomonadati</taxon>
        <taxon>Pseudomonadota</taxon>
        <taxon>Gammaproteobacteria</taxon>
        <taxon>Oceanospirillales</taxon>
        <taxon>Zooshikellaceae</taxon>
        <taxon>Spartinivicinus</taxon>
    </lineage>
</organism>
<dbReference type="RefSeq" id="WP_180569843.1">
    <property type="nucleotide sequence ID" value="NZ_JACCKB010000030.1"/>
</dbReference>
<comment type="caution">
    <text evidence="1">The sequence shown here is derived from an EMBL/GenBank/DDBJ whole genome shotgun (WGS) entry which is preliminary data.</text>
</comment>
<keyword evidence="1" id="KW-0449">Lipoprotein</keyword>
<reference evidence="1 2" key="1">
    <citation type="submission" date="2020-07" db="EMBL/GenBank/DDBJ databases">
        <title>Endozoicomonas sp. nov., isolated from sediment.</title>
        <authorList>
            <person name="Gu T."/>
        </authorList>
    </citation>
    <scope>NUCLEOTIDE SEQUENCE [LARGE SCALE GENOMIC DNA]</scope>
    <source>
        <strain evidence="1 2">SM1973</strain>
    </source>
</reference>
<evidence type="ECO:0000313" key="2">
    <source>
        <dbReference type="Proteomes" id="UP000569732"/>
    </source>
</evidence>